<dbReference type="AlphaFoldDB" id="A0A0N4URH9"/>
<dbReference type="Proteomes" id="UP000038040">
    <property type="component" value="Unplaced"/>
</dbReference>
<keyword evidence="1" id="KW-0732">Signal</keyword>
<sequence length="75" mass="8233">MLVSLFILASLCNIVNADNVLVINVCSIPVPNGQNFVQRPSVPVDNCQDRDPPACFEIFKLENADIAVYAQNLMP</sequence>
<dbReference type="Proteomes" id="UP000274756">
    <property type="component" value="Unassembled WGS sequence"/>
</dbReference>
<dbReference type="EMBL" id="UYYG01001289">
    <property type="protein sequence ID" value="VDN60972.1"/>
    <property type="molecule type" value="Genomic_DNA"/>
</dbReference>
<gene>
    <name evidence="2" type="ORF">DME_LOCUS10945</name>
</gene>
<feature type="signal peptide" evidence="1">
    <location>
        <begin position="1"/>
        <end position="17"/>
    </location>
</feature>
<feature type="chain" id="PRO_5041079755" evidence="1">
    <location>
        <begin position="18"/>
        <end position="75"/>
    </location>
</feature>
<proteinExistence type="predicted"/>
<protein>
    <submittedName>
        <fullName evidence="5">Secreted protein</fullName>
    </submittedName>
</protein>
<evidence type="ECO:0000313" key="2">
    <source>
        <dbReference type="EMBL" id="VDN60972.1"/>
    </source>
</evidence>
<evidence type="ECO:0000256" key="1">
    <source>
        <dbReference type="SAM" id="SignalP"/>
    </source>
</evidence>
<organism evidence="3 5">
    <name type="scientific">Dracunculus medinensis</name>
    <name type="common">Guinea worm</name>
    <dbReference type="NCBI Taxonomy" id="318479"/>
    <lineage>
        <taxon>Eukaryota</taxon>
        <taxon>Metazoa</taxon>
        <taxon>Ecdysozoa</taxon>
        <taxon>Nematoda</taxon>
        <taxon>Chromadorea</taxon>
        <taxon>Rhabditida</taxon>
        <taxon>Spirurina</taxon>
        <taxon>Dracunculoidea</taxon>
        <taxon>Dracunculidae</taxon>
        <taxon>Dracunculus</taxon>
    </lineage>
</organism>
<evidence type="ECO:0000313" key="5">
    <source>
        <dbReference type="WBParaSite" id="DME_0001066001-mRNA-1"/>
    </source>
</evidence>
<accession>A0A0N4URH9</accession>
<evidence type="ECO:0000313" key="4">
    <source>
        <dbReference type="Proteomes" id="UP000274756"/>
    </source>
</evidence>
<keyword evidence="4" id="KW-1185">Reference proteome</keyword>
<name>A0A0N4URH9_DRAME</name>
<reference evidence="5" key="1">
    <citation type="submission" date="2017-02" db="UniProtKB">
        <authorList>
            <consortium name="WormBaseParasite"/>
        </authorList>
    </citation>
    <scope>IDENTIFICATION</scope>
</reference>
<reference evidence="2 4" key="2">
    <citation type="submission" date="2018-11" db="EMBL/GenBank/DDBJ databases">
        <authorList>
            <consortium name="Pathogen Informatics"/>
        </authorList>
    </citation>
    <scope>NUCLEOTIDE SEQUENCE [LARGE SCALE GENOMIC DNA]</scope>
</reference>
<dbReference type="WBParaSite" id="DME_0001066001-mRNA-1">
    <property type="protein sequence ID" value="DME_0001066001-mRNA-1"/>
    <property type="gene ID" value="DME_0001066001"/>
</dbReference>
<evidence type="ECO:0000313" key="3">
    <source>
        <dbReference type="Proteomes" id="UP000038040"/>
    </source>
</evidence>